<organism evidence="15">
    <name type="scientific">Palpitomonas bilix</name>
    <dbReference type="NCBI Taxonomy" id="652834"/>
    <lineage>
        <taxon>Eukaryota</taxon>
        <taxon>Eukaryota incertae sedis</taxon>
    </lineage>
</organism>
<dbReference type="Gene3D" id="1.20.120.350">
    <property type="entry name" value="Voltage-gated potassium channels. Chain C"/>
    <property type="match status" value="1"/>
</dbReference>
<dbReference type="EMBL" id="HBIB01011921">
    <property type="protein sequence ID" value="CAE0245582.1"/>
    <property type="molecule type" value="Transcribed_RNA"/>
</dbReference>
<evidence type="ECO:0000256" key="6">
    <source>
        <dbReference type="ARBA" id="ARBA00022882"/>
    </source>
</evidence>
<dbReference type="InterPro" id="IPR027359">
    <property type="entry name" value="Volt_channel_dom_sf"/>
</dbReference>
<evidence type="ECO:0000256" key="7">
    <source>
        <dbReference type="ARBA" id="ARBA00022958"/>
    </source>
</evidence>
<evidence type="ECO:0000259" key="14">
    <source>
        <dbReference type="Pfam" id="PF00520"/>
    </source>
</evidence>
<evidence type="ECO:0000256" key="1">
    <source>
        <dbReference type="ARBA" id="ARBA00004141"/>
    </source>
</evidence>
<dbReference type="PANTHER" id="PTHR11537">
    <property type="entry name" value="VOLTAGE-GATED POTASSIUM CHANNEL"/>
    <property type="match status" value="1"/>
</dbReference>
<keyword evidence="11" id="KW-0407">Ion channel</keyword>
<feature type="transmembrane region" description="Helical" evidence="13">
    <location>
        <begin position="146"/>
        <end position="164"/>
    </location>
</feature>
<feature type="compositionally biased region" description="Basic and acidic residues" evidence="12">
    <location>
        <begin position="585"/>
        <end position="597"/>
    </location>
</feature>
<feature type="transmembrane region" description="Helical" evidence="13">
    <location>
        <begin position="332"/>
        <end position="352"/>
    </location>
</feature>
<dbReference type="InterPro" id="IPR005821">
    <property type="entry name" value="Ion_trans_dom"/>
</dbReference>
<evidence type="ECO:0000256" key="9">
    <source>
        <dbReference type="ARBA" id="ARBA00023065"/>
    </source>
</evidence>
<dbReference type="InterPro" id="IPR028325">
    <property type="entry name" value="VG_K_chnl"/>
</dbReference>
<dbReference type="GO" id="GO:0005249">
    <property type="term" value="F:voltage-gated potassium channel activity"/>
    <property type="evidence" value="ECO:0007669"/>
    <property type="project" value="InterPro"/>
</dbReference>
<keyword evidence="3" id="KW-0633">Potassium transport</keyword>
<evidence type="ECO:0000256" key="10">
    <source>
        <dbReference type="ARBA" id="ARBA00023136"/>
    </source>
</evidence>
<dbReference type="GO" id="GO:0001508">
    <property type="term" value="P:action potential"/>
    <property type="evidence" value="ECO:0007669"/>
    <property type="project" value="TreeGrafter"/>
</dbReference>
<keyword evidence="10 13" id="KW-0472">Membrane</keyword>
<keyword evidence="2" id="KW-0813">Transport</keyword>
<keyword evidence="7" id="KW-0630">Potassium</keyword>
<dbReference type="AlphaFoldDB" id="A0A7S3G5J3"/>
<keyword evidence="4 13" id="KW-0812">Transmembrane</keyword>
<accession>A0A7S3G5J3</accession>
<dbReference type="PRINTS" id="PR00169">
    <property type="entry name" value="KCHANNEL"/>
</dbReference>
<evidence type="ECO:0000256" key="2">
    <source>
        <dbReference type="ARBA" id="ARBA00022448"/>
    </source>
</evidence>
<proteinExistence type="predicted"/>
<evidence type="ECO:0000256" key="3">
    <source>
        <dbReference type="ARBA" id="ARBA00022538"/>
    </source>
</evidence>
<keyword evidence="8 13" id="KW-1133">Transmembrane helix</keyword>
<evidence type="ECO:0000256" key="4">
    <source>
        <dbReference type="ARBA" id="ARBA00022692"/>
    </source>
</evidence>
<sequence>MDKYKAGQGAEITPSATVEKMPRVQVDHLPESTRESTKEKGNAGGRRNASVSDDQKRASTDSVGDDLFWPGPWGKDSMLVLQQVVRRFEATIHKGGALLVKGQKRKETGGSTTRREKPRTKEKKKGCRVRTHELFSNPDSSKVARAINSFILSLIVISSVSFVLETVPIMNEGVGQIVFESIEYFCIVIFTFEYVIRICTTSSVRTFITSVSNAIDLIAIVPFYVELGLLLGSGQLPFQIRSEAASSSGLASTRIIRVLRLARVFRVLKLGKAFGKIQLVGKALRDSSDVMGMLVFLFAISIILCSSLIYFVEKGELDPDGFYYRDDGSKSLFTSIPEAMWWSIVTMMSVGYGDMVPVTTIGKLIGCLLSFLSMGVLALPISIIGANFQQLYSSEQRKRRAEQQKENITSSFQKFRDNLAHHSSLMQDVLLLAKMKHSILMEYKKNLVSLLSYIEMGGKRGINQNVVSKAKFLLKEAEFGATELESIFQLSDLIATDEFQASLQQCGTEYKKLSQVEEEVHLLNADIERFESIISDLEATTTAPRRGGSSLKKIIVAAKRASISLAALKERRKGRHAQIAPEPEAESHEGGGGKGEG</sequence>
<dbReference type="GO" id="GO:0008076">
    <property type="term" value="C:voltage-gated potassium channel complex"/>
    <property type="evidence" value="ECO:0007669"/>
    <property type="project" value="InterPro"/>
</dbReference>
<keyword evidence="5" id="KW-0631">Potassium channel</keyword>
<evidence type="ECO:0000256" key="5">
    <source>
        <dbReference type="ARBA" id="ARBA00022826"/>
    </source>
</evidence>
<evidence type="ECO:0000256" key="13">
    <source>
        <dbReference type="SAM" id="Phobius"/>
    </source>
</evidence>
<feature type="region of interest" description="Disordered" evidence="12">
    <location>
        <begin position="102"/>
        <end position="124"/>
    </location>
</feature>
<dbReference type="FunFam" id="1.10.287.70:FF:000097">
    <property type="entry name" value="Potassium voltage-gated channel subfamily G member 3"/>
    <property type="match status" value="1"/>
</dbReference>
<feature type="transmembrane region" description="Helical" evidence="13">
    <location>
        <begin position="176"/>
        <end position="196"/>
    </location>
</feature>
<name>A0A7S3G5J3_9EUKA</name>
<comment type="subcellular location">
    <subcellularLocation>
        <location evidence="1">Membrane</location>
        <topology evidence="1">Multi-pass membrane protein</topology>
    </subcellularLocation>
</comment>
<dbReference type="SUPFAM" id="SSF81324">
    <property type="entry name" value="Voltage-gated potassium channels"/>
    <property type="match status" value="1"/>
</dbReference>
<feature type="compositionally biased region" description="Basic and acidic residues" evidence="12">
    <location>
        <begin position="20"/>
        <end position="41"/>
    </location>
</feature>
<evidence type="ECO:0000256" key="8">
    <source>
        <dbReference type="ARBA" id="ARBA00022989"/>
    </source>
</evidence>
<reference evidence="15" key="1">
    <citation type="submission" date="2021-01" db="EMBL/GenBank/DDBJ databases">
        <authorList>
            <person name="Corre E."/>
            <person name="Pelletier E."/>
            <person name="Niang G."/>
            <person name="Scheremetjew M."/>
            <person name="Finn R."/>
            <person name="Kale V."/>
            <person name="Holt S."/>
            <person name="Cochrane G."/>
            <person name="Meng A."/>
            <person name="Brown T."/>
            <person name="Cohen L."/>
        </authorList>
    </citation>
    <scope>NUCLEOTIDE SEQUENCE</scope>
    <source>
        <strain evidence="15">NIES-2562</strain>
    </source>
</reference>
<keyword evidence="9" id="KW-0406">Ion transport</keyword>
<evidence type="ECO:0000256" key="12">
    <source>
        <dbReference type="SAM" id="MobiDB-lite"/>
    </source>
</evidence>
<dbReference type="Pfam" id="PF00520">
    <property type="entry name" value="Ion_trans"/>
    <property type="match status" value="1"/>
</dbReference>
<dbReference type="Gene3D" id="1.10.287.70">
    <property type="match status" value="1"/>
</dbReference>
<protein>
    <recommendedName>
        <fullName evidence="14">Ion transport domain-containing protein</fullName>
    </recommendedName>
</protein>
<dbReference type="PANTHER" id="PTHR11537:SF254">
    <property type="entry name" value="POTASSIUM VOLTAGE-GATED CHANNEL PROTEIN SHAB"/>
    <property type="match status" value="1"/>
</dbReference>
<evidence type="ECO:0000313" key="15">
    <source>
        <dbReference type="EMBL" id="CAE0245582.1"/>
    </source>
</evidence>
<feature type="transmembrane region" description="Helical" evidence="13">
    <location>
        <begin position="364"/>
        <end position="388"/>
    </location>
</feature>
<gene>
    <name evidence="15" type="ORF">PBIL07802_LOCUS7763</name>
</gene>
<evidence type="ECO:0000256" key="11">
    <source>
        <dbReference type="ARBA" id="ARBA00023303"/>
    </source>
</evidence>
<feature type="region of interest" description="Disordered" evidence="12">
    <location>
        <begin position="571"/>
        <end position="597"/>
    </location>
</feature>
<feature type="domain" description="Ion transport" evidence="14">
    <location>
        <begin position="145"/>
        <end position="395"/>
    </location>
</feature>
<feature type="transmembrane region" description="Helical" evidence="13">
    <location>
        <begin position="290"/>
        <end position="312"/>
    </location>
</feature>
<feature type="region of interest" description="Disordered" evidence="12">
    <location>
        <begin position="1"/>
        <end position="66"/>
    </location>
</feature>
<keyword evidence="6" id="KW-0851">Voltage-gated channel</keyword>